<dbReference type="GO" id="GO:0006298">
    <property type="term" value="P:mismatch repair"/>
    <property type="evidence" value="ECO:0007669"/>
    <property type="project" value="TreeGrafter"/>
</dbReference>
<dbReference type="PIRSF" id="PIRSF000398">
    <property type="entry name" value="M_m6A_EcoRV"/>
    <property type="match status" value="1"/>
</dbReference>
<comment type="caution">
    <text evidence="9">The sequence shown here is derived from an EMBL/GenBank/DDBJ whole genome shotgun (WGS) entry which is preliminary data.</text>
</comment>
<keyword evidence="3 8" id="KW-0489">Methyltransferase</keyword>
<dbReference type="PROSITE" id="PS00092">
    <property type="entry name" value="N6_MTASE"/>
    <property type="match status" value="1"/>
</dbReference>
<dbReference type="GO" id="GO:1904047">
    <property type="term" value="F:S-adenosyl-L-methionine binding"/>
    <property type="evidence" value="ECO:0007669"/>
    <property type="project" value="TreeGrafter"/>
</dbReference>
<comment type="catalytic activity">
    <reaction evidence="6 8">
        <text>a 2'-deoxyadenosine in DNA + S-adenosyl-L-methionine = an N(6)-methyl-2'-deoxyadenosine in DNA + S-adenosyl-L-homocysteine + H(+)</text>
        <dbReference type="Rhea" id="RHEA:15197"/>
        <dbReference type="Rhea" id="RHEA-COMP:12418"/>
        <dbReference type="Rhea" id="RHEA-COMP:12419"/>
        <dbReference type="ChEBI" id="CHEBI:15378"/>
        <dbReference type="ChEBI" id="CHEBI:57856"/>
        <dbReference type="ChEBI" id="CHEBI:59789"/>
        <dbReference type="ChEBI" id="CHEBI:90615"/>
        <dbReference type="ChEBI" id="CHEBI:90616"/>
        <dbReference type="EC" id="2.1.1.72"/>
    </reaction>
</comment>
<evidence type="ECO:0000313" key="9">
    <source>
        <dbReference type="EMBL" id="GLK98866.1"/>
    </source>
</evidence>
<evidence type="ECO:0000256" key="2">
    <source>
        <dbReference type="ARBA" id="ARBA00011900"/>
    </source>
</evidence>
<feature type="binding site" evidence="7">
    <location>
        <position position="22"/>
    </location>
    <ligand>
        <name>S-adenosyl-L-methionine</name>
        <dbReference type="ChEBI" id="CHEBI:59789"/>
    </ligand>
</feature>
<evidence type="ECO:0000256" key="7">
    <source>
        <dbReference type="PIRSR" id="PIRSR000398-1"/>
    </source>
</evidence>
<dbReference type="Pfam" id="PF02086">
    <property type="entry name" value="MethyltransfD12"/>
    <property type="match status" value="1"/>
</dbReference>
<evidence type="ECO:0000313" key="10">
    <source>
        <dbReference type="Proteomes" id="UP001143480"/>
    </source>
</evidence>
<evidence type="ECO:0000256" key="1">
    <source>
        <dbReference type="ARBA" id="ARBA00006594"/>
    </source>
</evidence>
<dbReference type="GO" id="GO:0009307">
    <property type="term" value="P:DNA restriction-modification system"/>
    <property type="evidence" value="ECO:0007669"/>
    <property type="project" value="InterPro"/>
</dbReference>
<reference evidence="9" key="2">
    <citation type="submission" date="2023-01" db="EMBL/GenBank/DDBJ databases">
        <authorList>
            <person name="Sun Q."/>
            <person name="Evtushenko L."/>
        </authorList>
    </citation>
    <scope>NUCLEOTIDE SEQUENCE</scope>
    <source>
        <strain evidence="9">VKM Ac-1321</strain>
    </source>
</reference>
<dbReference type="PANTHER" id="PTHR30481">
    <property type="entry name" value="DNA ADENINE METHYLASE"/>
    <property type="match status" value="1"/>
</dbReference>
<dbReference type="PANTHER" id="PTHR30481:SF3">
    <property type="entry name" value="DNA ADENINE METHYLASE"/>
    <property type="match status" value="1"/>
</dbReference>
<dbReference type="InterPro" id="IPR029063">
    <property type="entry name" value="SAM-dependent_MTases_sf"/>
</dbReference>
<dbReference type="InterPro" id="IPR002052">
    <property type="entry name" value="DNA_methylase_N6_adenine_CS"/>
</dbReference>
<evidence type="ECO:0000256" key="6">
    <source>
        <dbReference type="ARBA" id="ARBA00047942"/>
    </source>
</evidence>
<feature type="binding site" evidence="7">
    <location>
        <position position="18"/>
    </location>
    <ligand>
        <name>S-adenosyl-L-methionine</name>
        <dbReference type="ChEBI" id="CHEBI:59789"/>
    </ligand>
</feature>
<dbReference type="GO" id="GO:0032259">
    <property type="term" value="P:methylation"/>
    <property type="evidence" value="ECO:0007669"/>
    <property type="project" value="UniProtKB-KW"/>
</dbReference>
<feature type="binding site" evidence="7">
    <location>
        <position position="63"/>
    </location>
    <ligand>
        <name>S-adenosyl-L-methionine</name>
        <dbReference type="ChEBI" id="CHEBI:59789"/>
    </ligand>
</feature>
<dbReference type="Gene3D" id="3.40.50.150">
    <property type="entry name" value="Vaccinia Virus protein VP39"/>
    <property type="match status" value="1"/>
</dbReference>
<dbReference type="EC" id="2.1.1.72" evidence="2 8"/>
<keyword evidence="10" id="KW-1185">Reference proteome</keyword>
<accession>A0A9W6KDH5</accession>
<dbReference type="GO" id="GO:0009007">
    <property type="term" value="F:site-specific DNA-methyltransferase (adenine-specific) activity"/>
    <property type="evidence" value="ECO:0007669"/>
    <property type="project" value="UniProtKB-UniRule"/>
</dbReference>
<keyword evidence="4 8" id="KW-0808">Transferase</keyword>
<gene>
    <name evidence="9" type="ORF">GCM10017581_006070</name>
</gene>
<reference evidence="9" key="1">
    <citation type="journal article" date="2014" name="Int. J. Syst. Evol. Microbiol.">
        <title>Complete genome sequence of Corynebacterium casei LMG S-19264T (=DSM 44701T), isolated from a smear-ripened cheese.</title>
        <authorList>
            <consortium name="US DOE Joint Genome Institute (JGI-PGF)"/>
            <person name="Walter F."/>
            <person name="Albersmeier A."/>
            <person name="Kalinowski J."/>
            <person name="Ruckert C."/>
        </authorList>
    </citation>
    <scope>NUCLEOTIDE SEQUENCE</scope>
    <source>
        <strain evidence="9">VKM Ac-1321</strain>
    </source>
</reference>
<dbReference type="Proteomes" id="UP001143480">
    <property type="component" value="Unassembled WGS sequence"/>
</dbReference>
<dbReference type="InterPro" id="IPR012263">
    <property type="entry name" value="M_m6A_EcoRV"/>
</dbReference>
<dbReference type="NCBIfam" id="TIGR00571">
    <property type="entry name" value="dam"/>
    <property type="match status" value="1"/>
</dbReference>
<evidence type="ECO:0000256" key="5">
    <source>
        <dbReference type="ARBA" id="ARBA00022691"/>
    </source>
</evidence>
<comment type="similarity">
    <text evidence="1 8">Belongs to the N(4)/N(6)-methyltransferase family.</text>
</comment>
<organism evidence="9 10">
    <name type="scientific">Dactylosporangium matsuzakiense</name>
    <dbReference type="NCBI Taxonomy" id="53360"/>
    <lineage>
        <taxon>Bacteria</taxon>
        <taxon>Bacillati</taxon>
        <taxon>Actinomycetota</taxon>
        <taxon>Actinomycetes</taxon>
        <taxon>Micromonosporales</taxon>
        <taxon>Micromonosporaceae</taxon>
        <taxon>Dactylosporangium</taxon>
    </lineage>
</organism>
<keyword evidence="5 8" id="KW-0949">S-adenosyl-L-methionine</keyword>
<dbReference type="AlphaFoldDB" id="A0A9W6KDH5"/>
<evidence type="ECO:0000256" key="8">
    <source>
        <dbReference type="RuleBase" id="RU361257"/>
    </source>
</evidence>
<evidence type="ECO:0000256" key="3">
    <source>
        <dbReference type="ARBA" id="ARBA00022603"/>
    </source>
</evidence>
<sequence>MAAPGRSSRGDVRSFIKWAGGKTRYAAQLVAAAPPFTGRYWEPFMGSAAVFFELSPAKAVLSDANPELVACFQAVAAQPEAVMARLDAMANTPENFALVRRQNPAELDAVERAARVIYLNKTAFRGLWRVNRRGLFNTPYGAYDRPYYRRETLLEASRALAEVDVRLCDFADALREAEAGDWVFLDPPYLPEGGFADFKRYTSGQFRNDDHERLAAAMHAASARGVLLTMTNSDTDATRAIYAGFRTTRMATRRDINLRAAARASFDLVLTNY</sequence>
<feature type="binding site" evidence="7">
    <location>
        <position position="186"/>
    </location>
    <ligand>
        <name>S-adenosyl-L-methionine</name>
        <dbReference type="ChEBI" id="CHEBI:59789"/>
    </ligand>
</feature>
<dbReference type="SUPFAM" id="SSF53335">
    <property type="entry name" value="S-adenosyl-L-methionine-dependent methyltransferases"/>
    <property type="match status" value="1"/>
</dbReference>
<dbReference type="GO" id="GO:0043565">
    <property type="term" value="F:sequence-specific DNA binding"/>
    <property type="evidence" value="ECO:0007669"/>
    <property type="project" value="TreeGrafter"/>
</dbReference>
<evidence type="ECO:0000256" key="4">
    <source>
        <dbReference type="ARBA" id="ARBA00022679"/>
    </source>
</evidence>
<dbReference type="PRINTS" id="PR00505">
    <property type="entry name" value="D12N6MTFRASE"/>
</dbReference>
<protein>
    <recommendedName>
        <fullName evidence="2 8">Site-specific DNA-methyltransferase (adenine-specific)</fullName>
        <ecNumber evidence="2 8">2.1.1.72</ecNumber>
    </recommendedName>
</protein>
<name>A0A9W6KDH5_9ACTN</name>
<dbReference type="RefSeq" id="WP_345301025.1">
    <property type="nucleotide sequence ID" value="NZ_BAAAXA010000001.1"/>
</dbReference>
<dbReference type="InterPro" id="IPR012327">
    <property type="entry name" value="MeTrfase_D12"/>
</dbReference>
<dbReference type="Gene3D" id="1.10.1020.10">
    <property type="entry name" value="Adenine-specific Methyltransferase, Domain 2"/>
    <property type="match status" value="1"/>
</dbReference>
<dbReference type="EMBL" id="BSFP01000002">
    <property type="protein sequence ID" value="GLK98866.1"/>
    <property type="molecule type" value="Genomic_DNA"/>
</dbReference>
<dbReference type="InterPro" id="IPR023095">
    <property type="entry name" value="Ade_MeTrfase_dom_2"/>
</dbReference>
<proteinExistence type="inferred from homology"/>